<dbReference type="PANTHER" id="PTHR33492">
    <property type="entry name" value="OSJNBA0043A12.37 PROTEIN-RELATED"/>
    <property type="match status" value="1"/>
</dbReference>
<reference evidence="3" key="1">
    <citation type="submission" date="2022-12" db="EMBL/GenBank/DDBJ databases">
        <title>Draft genome assemblies for two species of Escallonia (Escalloniales).</title>
        <authorList>
            <person name="Chanderbali A."/>
            <person name="Dervinis C."/>
            <person name="Anghel I."/>
            <person name="Soltis D."/>
            <person name="Soltis P."/>
            <person name="Zapata F."/>
        </authorList>
    </citation>
    <scope>NUCLEOTIDE SEQUENCE</scope>
    <source>
        <strain evidence="3">UCBG64.0493</strain>
        <tissue evidence="3">Leaf</tissue>
    </source>
</reference>
<dbReference type="Proteomes" id="UP001188597">
    <property type="component" value="Unassembled WGS sequence"/>
</dbReference>
<feature type="domain" description="Myb-like" evidence="2">
    <location>
        <begin position="15"/>
        <end position="100"/>
    </location>
</feature>
<proteinExistence type="predicted"/>
<name>A0AA89BCS9_9ASTE</name>
<protein>
    <recommendedName>
        <fullName evidence="2">Myb-like domain-containing protein</fullName>
    </recommendedName>
</protein>
<sequence length="367" mass="40704">MELVVMENQGGNTVIREYRKGNWTVQETMVLIEAKKMDDERRMKRHKRESSSSSELGRGGSGVGGGKPAELRWKWVEDYCWRNGCLRSQNQCNDKWDNLMRDFKKVRDYERRLINISAGGEGDHECLSAVQSYWKIEKNERKEKNLPSNMLPQIYEALVEVVERKKVVSGGSGNSGNPTPTATPTPTPSNMTIQPPPLILPHPVQQQHPISAAPLAVLPLPPPFPSLLPQSQSHPSSVPYTQPLPTMCDRSDSDTSEYPDSPAKRRRRGRGEGTSTAATAGGTTSENEVGSAISKSATIIAEAIHASGEREERRHRDLLSLHERRLQIEESKAEINRQGINGLVDAINKLANSIHAMAAHKNQAAPK</sequence>
<comment type="caution">
    <text evidence="3">The sequence shown here is derived from an EMBL/GenBank/DDBJ whole genome shotgun (WGS) entry which is preliminary data.</text>
</comment>
<evidence type="ECO:0000313" key="3">
    <source>
        <dbReference type="EMBL" id="KAK3037095.1"/>
    </source>
</evidence>
<dbReference type="InterPro" id="IPR044822">
    <property type="entry name" value="Myb_DNA-bind_4"/>
</dbReference>
<feature type="region of interest" description="Disordered" evidence="1">
    <location>
        <begin position="226"/>
        <end position="291"/>
    </location>
</feature>
<dbReference type="PROSITE" id="PS50090">
    <property type="entry name" value="MYB_LIKE"/>
    <property type="match status" value="1"/>
</dbReference>
<evidence type="ECO:0000256" key="1">
    <source>
        <dbReference type="SAM" id="MobiDB-lite"/>
    </source>
</evidence>
<feature type="region of interest" description="Disordered" evidence="1">
    <location>
        <begin position="168"/>
        <end position="192"/>
    </location>
</feature>
<feature type="compositionally biased region" description="Low complexity" evidence="1">
    <location>
        <begin position="227"/>
        <end position="239"/>
    </location>
</feature>
<feature type="region of interest" description="Disordered" evidence="1">
    <location>
        <begin position="36"/>
        <end position="66"/>
    </location>
</feature>
<dbReference type="Gene3D" id="1.10.10.60">
    <property type="entry name" value="Homeodomain-like"/>
    <property type="match status" value="1"/>
</dbReference>
<feature type="compositionally biased region" description="Low complexity" evidence="1">
    <location>
        <begin position="273"/>
        <end position="286"/>
    </location>
</feature>
<dbReference type="InterPro" id="IPR001005">
    <property type="entry name" value="SANT/Myb"/>
</dbReference>
<evidence type="ECO:0000259" key="2">
    <source>
        <dbReference type="PROSITE" id="PS50090"/>
    </source>
</evidence>
<dbReference type="EMBL" id="JAVXUP010000130">
    <property type="protein sequence ID" value="KAK3037095.1"/>
    <property type="molecule type" value="Genomic_DNA"/>
</dbReference>
<dbReference type="AlphaFoldDB" id="A0AA89BCS9"/>
<gene>
    <name evidence="3" type="ORF">RJ639_029937</name>
</gene>
<evidence type="ECO:0000313" key="4">
    <source>
        <dbReference type="Proteomes" id="UP001188597"/>
    </source>
</evidence>
<accession>A0AA89BCS9</accession>
<organism evidence="3 4">
    <name type="scientific">Escallonia herrerae</name>
    <dbReference type="NCBI Taxonomy" id="1293975"/>
    <lineage>
        <taxon>Eukaryota</taxon>
        <taxon>Viridiplantae</taxon>
        <taxon>Streptophyta</taxon>
        <taxon>Embryophyta</taxon>
        <taxon>Tracheophyta</taxon>
        <taxon>Spermatophyta</taxon>
        <taxon>Magnoliopsida</taxon>
        <taxon>eudicotyledons</taxon>
        <taxon>Gunneridae</taxon>
        <taxon>Pentapetalae</taxon>
        <taxon>asterids</taxon>
        <taxon>campanulids</taxon>
        <taxon>Escalloniales</taxon>
        <taxon>Escalloniaceae</taxon>
        <taxon>Escallonia</taxon>
    </lineage>
</organism>
<dbReference type="Pfam" id="PF13837">
    <property type="entry name" value="Myb_DNA-bind_4"/>
    <property type="match status" value="1"/>
</dbReference>
<dbReference type="PANTHER" id="PTHR33492:SF12">
    <property type="entry name" value="HOMEODOMAIN-LIKE SUPERFAMILY PROTEIN-RELATED"/>
    <property type="match status" value="1"/>
</dbReference>
<feature type="compositionally biased region" description="Gly residues" evidence="1">
    <location>
        <begin position="57"/>
        <end position="66"/>
    </location>
</feature>
<keyword evidence="4" id="KW-1185">Reference proteome</keyword>